<organism evidence="2 3">
    <name type="scientific">Microbacterium lacus</name>
    <dbReference type="NCBI Taxonomy" id="415217"/>
    <lineage>
        <taxon>Bacteria</taxon>
        <taxon>Bacillati</taxon>
        <taxon>Actinomycetota</taxon>
        <taxon>Actinomycetes</taxon>
        <taxon>Micrococcales</taxon>
        <taxon>Microbacteriaceae</taxon>
        <taxon>Microbacterium</taxon>
    </lineage>
</organism>
<accession>A0ABP4SKC3</accession>
<sequence length="259" mass="27497">MSHPWFEGATRPRVLAHRGLVLPGDAAAGVVENSFAAVAAAHSAGAVYVESDCHLTADGTVVLFHDDDLSRVTGDPRKIADVTVRELESLMAPRGGLITLAQALESFPTLRFNLDVKAADAAAPVGRIVRTHADRVLVTSFSDERRRAALAAADAGDTGIRPATSAGRGTLVRVLAALALRSDRRLSRALSGIDALQVPERNGRVRVVTPRLIAAAQRNGVEVHVWTVNEADDIRRLLAMGVDGIVTDRVDLALSIVCE</sequence>
<proteinExistence type="predicted"/>
<protein>
    <submittedName>
        <fullName evidence="2">Glycerophosphodiester phosphodiesterase</fullName>
    </submittedName>
</protein>
<feature type="domain" description="GP-PDE" evidence="1">
    <location>
        <begin position="12"/>
        <end position="257"/>
    </location>
</feature>
<comment type="caution">
    <text evidence="2">The sequence shown here is derived from an EMBL/GenBank/DDBJ whole genome shotgun (WGS) entry which is preliminary data.</text>
</comment>
<dbReference type="InterPro" id="IPR030395">
    <property type="entry name" value="GP_PDE_dom"/>
</dbReference>
<dbReference type="Proteomes" id="UP001500596">
    <property type="component" value="Unassembled WGS sequence"/>
</dbReference>
<dbReference type="PANTHER" id="PTHR46211:SF1">
    <property type="entry name" value="GLYCEROPHOSPHODIESTER PHOSPHODIESTERASE, CYTOPLASMIC"/>
    <property type="match status" value="1"/>
</dbReference>
<evidence type="ECO:0000259" key="1">
    <source>
        <dbReference type="PROSITE" id="PS51704"/>
    </source>
</evidence>
<dbReference type="InterPro" id="IPR017946">
    <property type="entry name" value="PLC-like_Pdiesterase_TIM-brl"/>
</dbReference>
<gene>
    <name evidence="2" type="ORF">GCM10009807_16650</name>
</gene>
<keyword evidence="3" id="KW-1185">Reference proteome</keyword>
<dbReference type="Gene3D" id="3.20.20.190">
    <property type="entry name" value="Phosphatidylinositol (PI) phosphodiesterase"/>
    <property type="match status" value="1"/>
</dbReference>
<reference evidence="3" key="1">
    <citation type="journal article" date="2019" name="Int. J. Syst. Evol. Microbiol.">
        <title>The Global Catalogue of Microorganisms (GCM) 10K type strain sequencing project: providing services to taxonomists for standard genome sequencing and annotation.</title>
        <authorList>
            <consortium name="The Broad Institute Genomics Platform"/>
            <consortium name="The Broad Institute Genome Sequencing Center for Infectious Disease"/>
            <person name="Wu L."/>
            <person name="Ma J."/>
        </authorList>
    </citation>
    <scope>NUCLEOTIDE SEQUENCE [LARGE SCALE GENOMIC DNA]</scope>
    <source>
        <strain evidence="3">JCM 15575</strain>
    </source>
</reference>
<name>A0ABP4SKC3_9MICO</name>
<dbReference type="SUPFAM" id="SSF51695">
    <property type="entry name" value="PLC-like phosphodiesterases"/>
    <property type="match status" value="1"/>
</dbReference>
<dbReference type="PROSITE" id="PS51704">
    <property type="entry name" value="GP_PDE"/>
    <property type="match status" value="1"/>
</dbReference>
<dbReference type="Pfam" id="PF03009">
    <property type="entry name" value="GDPD"/>
    <property type="match status" value="1"/>
</dbReference>
<dbReference type="PANTHER" id="PTHR46211">
    <property type="entry name" value="GLYCEROPHOSPHORYL DIESTER PHOSPHODIESTERASE"/>
    <property type="match status" value="1"/>
</dbReference>
<dbReference type="EMBL" id="BAAAPK010000001">
    <property type="protein sequence ID" value="GAA1673209.1"/>
    <property type="molecule type" value="Genomic_DNA"/>
</dbReference>
<evidence type="ECO:0000313" key="2">
    <source>
        <dbReference type="EMBL" id="GAA1673209.1"/>
    </source>
</evidence>
<evidence type="ECO:0000313" key="3">
    <source>
        <dbReference type="Proteomes" id="UP001500596"/>
    </source>
</evidence>
<dbReference type="RefSeq" id="WP_344053465.1">
    <property type="nucleotide sequence ID" value="NZ_BAAAPK010000001.1"/>
</dbReference>